<keyword evidence="5 7" id="KW-0129">CBS domain</keyword>
<evidence type="ECO:0000256" key="9">
    <source>
        <dbReference type="SAM" id="Phobius"/>
    </source>
</evidence>
<dbReference type="Gene3D" id="3.10.580.10">
    <property type="entry name" value="CBS-domain"/>
    <property type="match status" value="1"/>
</dbReference>
<dbReference type="InterPro" id="IPR002550">
    <property type="entry name" value="CNNM"/>
</dbReference>
<gene>
    <name evidence="12" type="ordered locus">Calni_0963</name>
</gene>
<sequence precursor="true">MDSGSAYLVSIFVCLVFSAYFSASETALTSLGELKVKHMIQEMGEKGKILELWLLHPNKVLYTLLIGNNIVNILSSVIAADFAYKVFKNSSIAIITGIMTILIIFFGEIFPKTYAKHNAEKFSIFTMYILRIFFWLFYPFSWLLNKIVKGLIKLFGGKVEQEGPKITEDELEFLISIGEKEGVLENQKKEMLHNIFEISETSVKEIMVPLNDVTMIEISTSINEIIDTIAKTEYSRIPIYEENKDNVIGILYSKDIIKYINKGLEKLNIKNILKKPYFVPSTKRIDDLLREFQINRIHLALVVDEYGSIDGLITLEDILEEIVGEIRDEYDKEEEEDIKKIGESQYIVKGRLNIDDFCEYFNFEKTENMEQYETISGLLYDLADKIPDVGEEYIYNGYKFIVVEKDGRKIKKIKVIKLPEEN</sequence>
<evidence type="ECO:0000259" key="11">
    <source>
        <dbReference type="PROSITE" id="PS51846"/>
    </source>
</evidence>
<dbReference type="InterPro" id="IPR016169">
    <property type="entry name" value="FAD-bd_PCMH_sub2"/>
</dbReference>
<dbReference type="GO" id="GO:0005886">
    <property type="term" value="C:plasma membrane"/>
    <property type="evidence" value="ECO:0007669"/>
    <property type="project" value="TreeGrafter"/>
</dbReference>
<dbReference type="SMART" id="SM00116">
    <property type="entry name" value="CBS"/>
    <property type="match status" value="2"/>
</dbReference>
<evidence type="ECO:0000256" key="6">
    <source>
        <dbReference type="ARBA" id="ARBA00023136"/>
    </source>
</evidence>
<dbReference type="STRING" id="768670.Calni_0963"/>
<evidence type="ECO:0000256" key="7">
    <source>
        <dbReference type="PROSITE-ProRule" id="PRU00703"/>
    </source>
</evidence>
<dbReference type="InterPro" id="IPR036318">
    <property type="entry name" value="FAD-bd_PCMH-like_sf"/>
</dbReference>
<name>E4THP9_CALNY</name>
<dbReference type="InterPro" id="IPR046342">
    <property type="entry name" value="CBS_dom_sf"/>
</dbReference>
<dbReference type="AlphaFoldDB" id="E4THP9"/>
<keyword evidence="4 8" id="KW-1133">Transmembrane helix</keyword>
<dbReference type="InterPro" id="IPR044751">
    <property type="entry name" value="Ion_transp-like_CBS"/>
</dbReference>
<dbReference type="FunFam" id="3.10.580.10:FF:000002">
    <property type="entry name" value="Magnesium/cobalt efflux protein CorC"/>
    <property type="match status" value="1"/>
</dbReference>
<feature type="transmembrane region" description="Helical" evidence="9">
    <location>
        <begin position="92"/>
        <end position="110"/>
    </location>
</feature>
<dbReference type="Pfam" id="PF03471">
    <property type="entry name" value="CorC_HlyC"/>
    <property type="match status" value="1"/>
</dbReference>
<evidence type="ECO:0000259" key="10">
    <source>
        <dbReference type="PROSITE" id="PS51371"/>
    </source>
</evidence>
<evidence type="ECO:0000313" key="13">
    <source>
        <dbReference type="Proteomes" id="UP000007039"/>
    </source>
</evidence>
<comment type="subcellular location">
    <subcellularLocation>
        <location evidence="1">Membrane</location>
        <topology evidence="1">Multi-pass membrane protein</topology>
    </subcellularLocation>
</comment>
<reference key="1">
    <citation type="submission" date="2010-11" db="EMBL/GenBank/DDBJ databases">
        <title>The complete genome of chromosome of Calditerrivibrio nitroreducens DSM 19672.</title>
        <authorList>
            <consortium name="US DOE Joint Genome Institute (JGI-PGF)"/>
            <person name="Lucas S."/>
            <person name="Copeland A."/>
            <person name="Lapidus A."/>
            <person name="Bruce D."/>
            <person name="Goodwin L."/>
            <person name="Pitluck S."/>
            <person name="Kyrpides N."/>
            <person name="Mavromatis K."/>
            <person name="Ivanova N."/>
            <person name="Mikhailova N."/>
            <person name="Zeytun A."/>
            <person name="Brettin T."/>
            <person name="Detter J.C."/>
            <person name="Tapia R."/>
            <person name="Han C."/>
            <person name="Land M."/>
            <person name="Hauser L."/>
            <person name="Markowitz V."/>
            <person name="Cheng J.-F."/>
            <person name="Hugenholtz P."/>
            <person name="Woyke T."/>
            <person name="Wu D."/>
            <person name="Spring S."/>
            <person name="Schroeder M."/>
            <person name="Brambilla E."/>
            <person name="Klenk H.-P."/>
            <person name="Eisen J.A."/>
        </authorList>
    </citation>
    <scope>NUCLEOTIDE SEQUENCE [LARGE SCALE GENOMIC DNA]</scope>
    <source>
        <strain>DSM 19672</strain>
    </source>
</reference>
<feature type="transmembrane region" description="Helical" evidence="9">
    <location>
        <begin position="122"/>
        <end position="144"/>
    </location>
</feature>
<feature type="domain" description="CBS" evidence="10">
    <location>
        <begin position="272"/>
        <end position="329"/>
    </location>
</feature>
<dbReference type="SUPFAM" id="SSF56176">
    <property type="entry name" value="FAD-binding/transporter-associated domain-like"/>
    <property type="match status" value="1"/>
</dbReference>
<dbReference type="HOGENOM" id="CLU_015237_4_1_0"/>
<evidence type="ECO:0008006" key="14">
    <source>
        <dbReference type="Google" id="ProtNLM"/>
    </source>
</evidence>
<dbReference type="PROSITE" id="PS51846">
    <property type="entry name" value="CNNM"/>
    <property type="match status" value="1"/>
</dbReference>
<dbReference type="PANTHER" id="PTHR22777">
    <property type="entry name" value="HEMOLYSIN-RELATED"/>
    <property type="match status" value="1"/>
</dbReference>
<keyword evidence="13" id="KW-1185">Reference proteome</keyword>
<dbReference type="GO" id="GO:0050660">
    <property type="term" value="F:flavin adenine dinucleotide binding"/>
    <property type="evidence" value="ECO:0007669"/>
    <property type="project" value="InterPro"/>
</dbReference>
<proteinExistence type="predicted"/>
<dbReference type="SMART" id="SM01091">
    <property type="entry name" value="CorC_HlyC"/>
    <property type="match status" value="1"/>
</dbReference>
<evidence type="ECO:0000256" key="8">
    <source>
        <dbReference type="PROSITE-ProRule" id="PRU01193"/>
    </source>
</evidence>
<dbReference type="EMBL" id="CP002347">
    <property type="protein sequence ID" value="ADR18874.1"/>
    <property type="molecule type" value="Genomic_DNA"/>
</dbReference>
<evidence type="ECO:0000313" key="12">
    <source>
        <dbReference type="EMBL" id="ADR18874.1"/>
    </source>
</evidence>
<evidence type="ECO:0000256" key="4">
    <source>
        <dbReference type="ARBA" id="ARBA00022989"/>
    </source>
</evidence>
<organism evidence="12 13">
    <name type="scientific">Calditerrivibrio nitroreducens (strain DSM 19672 / NBRC 101217 / Yu37-1)</name>
    <dbReference type="NCBI Taxonomy" id="768670"/>
    <lineage>
        <taxon>Bacteria</taxon>
        <taxon>Pseudomonadati</taxon>
        <taxon>Deferribacterota</taxon>
        <taxon>Deferribacteres</taxon>
        <taxon>Deferribacterales</taxon>
        <taxon>Calditerrivibrionaceae</taxon>
    </lineage>
</organism>
<dbReference type="RefSeq" id="WP_013451087.1">
    <property type="nucleotide sequence ID" value="NC_014758.1"/>
</dbReference>
<dbReference type="CDD" id="cd04590">
    <property type="entry name" value="CBS_pair_CorC_HlyC_assoc"/>
    <property type="match status" value="1"/>
</dbReference>
<dbReference type="SUPFAM" id="SSF54631">
    <property type="entry name" value="CBS-domain pair"/>
    <property type="match status" value="1"/>
</dbReference>
<dbReference type="PROSITE" id="PS51371">
    <property type="entry name" value="CBS"/>
    <property type="match status" value="2"/>
</dbReference>
<dbReference type="Gene3D" id="3.30.465.10">
    <property type="match status" value="1"/>
</dbReference>
<reference evidence="12 13" key="2">
    <citation type="journal article" date="2011" name="Stand. Genomic Sci.">
        <title>Complete genome sequence of Calditerrivibrio nitroreducens type strain (Yu37-1).</title>
        <authorList>
            <person name="Pitluck S."/>
            <person name="Sikorski J."/>
            <person name="Zeytun A."/>
            <person name="Lapidus A."/>
            <person name="Nolan M."/>
            <person name="Lucas S."/>
            <person name="Hammon N."/>
            <person name="Deshpande S."/>
            <person name="Cheng J.F."/>
            <person name="Tapia R."/>
            <person name="Han C."/>
            <person name="Goodwin L."/>
            <person name="Liolios K."/>
            <person name="Pagani I."/>
            <person name="Ivanova N."/>
            <person name="Mavromatis K."/>
            <person name="Pati A."/>
            <person name="Chen A."/>
            <person name="Palaniappan K."/>
            <person name="Hauser L."/>
            <person name="Chang Y.J."/>
            <person name="Jeffries C.D."/>
            <person name="Detter J.C."/>
            <person name="Brambilla E."/>
            <person name="Djao O.D."/>
            <person name="Rohde M."/>
            <person name="Spring S."/>
            <person name="Goker M."/>
            <person name="Woyke T."/>
            <person name="Bristow J."/>
            <person name="Eisen J.A."/>
            <person name="Markowitz V."/>
            <person name="Hugenholtz P."/>
            <person name="Kyrpides N.C."/>
            <person name="Klenk H.P."/>
            <person name="Land M."/>
        </authorList>
    </citation>
    <scope>NUCLEOTIDE SEQUENCE [LARGE SCALE GENOMIC DNA]</scope>
    <source>
        <strain evidence="13">DSM 19672 / NBRC 101217 / Yu37-1</strain>
    </source>
</reference>
<keyword evidence="2 8" id="KW-0812">Transmembrane</keyword>
<dbReference type="PANTHER" id="PTHR22777:SF17">
    <property type="entry name" value="UPF0053 PROTEIN SLL0260"/>
    <property type="match status" value="1"/>
</dbReference>
<feature type="domain" description="CNNM transmembrane" evidence="11">
    <location>
        <begin position="1"/>
        <end position="188"/>
    </location>
</feature>
<keyword evidence="6 8" id="KW-0472">Membrane</keyword>
<evidence type="ECO:0000256" key="5">
    <source>
        <dbReference type="ARBA" id="ARBA00023122"/>
    </source>
</evidence>
<evidence type="ECO:0000256" key="1">
    <source>
        <dbReference type="ARBA" id="ARBA00004141"/>
    </source>
</evidence>
<dbReference type="InterPro" id="IPR000644">
    <property type="entry name" value="CBS_dom"/>
</dbReference>
<accession>E4THP9</accession>
<dbReference type="InterPro" id="IPR005170">
    <property type="entry name" value="Transptr-assoc_dom"/>
</dbReference>
<keyword evidence="3" id="KW-0677">Repeat</keyword>
<dbReference type="KEGG" id="cni:Calni_0963"/>
<dbReference type="Pfam" id="PF01595">
    <property type="entry name" value="CNNM"/>
    <property type="match status" value="1"/>
</dbReference>
<feature type="domain" description="CBS" evidence="10">
    <location>
        <begin position="207"/>
        <end position="267"/>
    </location>
</feature>
<dbReference type="OrthoDB" id="9798188at2"/>
<evidence type="ECO:0000256" key="3">
    <source>
        <dbReference type="ARBA" id="ARBA00022737"/>
    </source>
</evidence>
<evidence type="ECO:0000256" key="2">
    <source>
        <dbReference type="ARBA" id="ARBA00022692"/>
    </source>
</evidence>
<dbReference type="Pfam" id="PF00571">
    <property type="entry name" value="CBS"/>
    <property type="match status" value="2"/>
</dbReference>
<dbReference type="eggNOG" id="COG1253">
    <property type="taxonomic scope" value="Bacteria"/>
</dbReference>
<dbReference type="Proteomes" id="UP000007039">
    <property type="component" value="Chromosome"/>
</dbReference>
<protein>
    <recommendedName>
        <fullName evidence="14">HlyC/CorC family transporter</fullName>
    </recommendedName>
</protein>